<name>A0A165RZ56_9APHY</name>
<keyword evidence="2" id="KW-0732">Signal</keyword>
<dbReference type="Proteomes" id="UP000076727">
    <property type="component" value="Unassembled WGS sequence"/>
</dbReference>
<evidence type="ECO:0000313" key="3">
    <source>
        <dbReference type="EMBL" id="KZT71331.1"/>
    </source>
</evidence>
<dbReference type="AlphaFoldDB" id="A0A165RZ56"/>
<protein>
    <submittedName>
        <fullName evidence="3">Uncharacterized protein</fullName>
    </submittedName>
</protein>
<evidence type="ECO:0000256" key="2">
    <source>
        <dbReference type="SAM" id="SignalP"/>
    </source>
</evidence>
<feature type="compositionally biased region" description="Basic and acidic residues" evidence="1">
    <location>
        <begin position="128"/>
        <end position="137"/>
    </location>
</feature>
<gene>
    <name evidence="3" type="ORF">DAEQUDRAFT_755836</name>
</gene>
<organism evidence="3 4">
    <name type="scientific">Daedalea quercina L-15889</name>
    <dbReference type="NCBI Taxonomy" id="1314783"/>
    <lineage>
        <taxon>Eukaryota</taxon>
        <taxon>Fungi</taxon>
        <taxon>Dikarya</taxon>
        <taxon>Basidiomycota</taxon>
        <taxon>Agaricomycotina</taxon>
        <taxon>Agaricomycetes</taxon>
        <taxon>Polyporales</taxon>
        <taxon>Fomitopsis</taxon>
    </lineage>
</organism>
<keyword evidence="4" id="KW-1185">Reference proteome</keyword>
<feature type="chain" id="PRO_5007866107" evidence="2">
    <location>
        <begin position="23"/>
        <end position="137"/>
    </location>
</feature>
<accession>A0A165RZ56</accession>
<feature type="region of interest" description="Disordered" evidence="1">
    <location>
        <begin position="65"/>
        <end position="137"/>
    </location>
</feature>
<evidence type="ECO:0000313" key="4">
    <source>
        <dbReference type="Proteomes" id="UP000076727"/>
    </source>
</evidence>
<dbReference type="EMBL" id="KV429046">
    <property type="protein sequence ID" value="KZT71331.1"/>
    <property type="molecule type" value="Genomic_DNA"/>
</dbReference>
<dbReference type="OrthoDB" id="2799345at2759"/>
<proteinExistence type="predicted"/>
<feature type="compositionally biased region" description="Basic and acidic residues" evidence="1">
    <location>
        <begin position="65"/>
        <end position="79"/>
    </location>
</feature>
<evidence type="ECO:0000256" key="1">
    <source>
        <dbReference type="SAM" id="MobiDB-lite"/>
    </source>
</evidence>
<feature type="signal peptide" evidence="2">
    <location>
        <begin position="1"/>
        <end position="22"/>
    </location>
</feature>
<sequence length="137" mass="15139">MRFGTTFSLLCAAAVAVPAALAMPFDADALESRAFDAEIADLVARSHFESVTSLVARAIVDMLEARANDDPPNYKKHDPNNGPKPKYSKVDPRPRPNVENPPKYRQKDPNPPGGHPSQQKKGSSSGGRKREFYDYLW</sequence>
<reference evidence="3 4" key="1">
    <citation type="journal article" date="2016" name="Mol. Biol. Evol.">
        <title>Comparative Genomics of Early-Diverging Mushroom-Forming Fungi Provides Insights into the Origins of Lignocellulose Decay Capabilities.</title>
        <authorList>
            <person name="Nagy L.G."/>
            <person name="Riley R."/>
            <person name="Tritt A."/>
            <person name="Adam C."/>
            <person name="Daum C."/>
            <person name="Floudas D."/>
            <person name="Sun H."/>
            <person name="Yadav J.S."/>
            <person name="Pangilinan J."/>
            <person name="Larsson K.H."/>
            <person name="Matsuura K."/>
            <person name="Barry K."/>
            <person name="Labutti K."/>
            <person name="Kuo R."/>
            <person name="Ohm R.A."/>
            <person name="Bhattacharya S.S."/>
            <person name="Shirouzu T."/>
            <person name="Yoshinaga Y."/>
            <person name="Martin F.M."/>
            <person name="Grigoriev I.V."/>
            <person name="Hibbett D.S."/>
        </authorList>
    </citation>
    <scope>NUCLEOTIDE SEQUENCE [LARGE SCALE GENOMIC DNA]</scope>
    <source>
        <strain evidence="3 4">L-15889</strain>
    </source>
</reference>